<gene>
    <name evidence="4" type="ORF">Tci_029587</name>
</gene>
<evidence type="ECO:0000259" key="3">
    <source>
        <dbReference type="Pfam" id="PF22936"/>
    </source>
</evidence>
<dbReference type="EMBL" id="BKCJ010003860">
    <property type="protein sequence ID" value="GEU57609.1"/>
    <property type="molecule type" value="Genomic_DNA"/>
</dbReference>
<feature type="compositionally biased region" description="Polar residues" evidence="1">
    <location>
        <begin position="710"/>
        <end position="726"/>
    </location>
</feature>
<feature type="region of interest" description="Disordered" evidence="1">
    <location>
        <begin position="589"/>
        <end position="625"/>
    </location>
</feature>
<dbReference type="Pfam" id="PF07727">
    <property type="entry name" value="RVT_2"/>
    <property type="match status" value="1"/>
</dbReference>
<protein>
    <submittedName>
        <fullName evidence="4">Retrovirus-related Pol polyprotein from transposon TNT 1-94</fullName>
    </submittedName>
</protein>
<feature type="domain" description="Reverse transcriptase Ty1/copia-type" evidence="2">
    <location>
        <begin position="330"/>
        <end position="411"/>
    </location>
</feature>
<feature type="region of interest" description="Disordered" evidence="1">
    <location>
        <begin position="707"/>
        <end position="726"/>
    </location>
</feature>
<organism evidence="4">
    <name type="scientific">Tanacetum cinerariifolium</name>
    <name type="common">Dalmatian daisy</name>
    <name type="synonym">Chrysanthemum cinerariifolium</name>
    <dbReference type="NCBI Taxonomy" id="118510"/>
    <lineage>
        <taxon>Eukaryota</taxon>
        <taxon>Viridiplantae</taxon>
        <taxon>Streptophyta</taxon>
        <taxon>Embryophyta</taxon>
        <taxon>Tracheophyta</taxon>
        <taxon>Spermatophyta</taxon>
        <taxon>Magnoliopsida</taxon>
        <taxon>eudicotyledons</taxon>
        <taxon>Gunneridae</taxon>
        <taxon>Pentapetalae</taxon>
        <taxon>asterids</taxon>
        <taxon>campanulids</taxon>
        <taxon>Asterales</taxon>
        <taxon>Asteraceae</taxon>
        <taxon>Asteroideae</taxon>
        <taxon>Anthemideae</taxon>
        <taxon>Anthemidinae</taxon>
        <taxon>Tanacetum</taxon>
    </lineage>
</organism>
<name>A0A6L2L8Y3_TANCI</name>
<feature type="region of interest" description="Disordered" evidence="1">
    <location>
        <begin position="57"/>
        <end position="77"/>
    </location>
</feature>
<feature type="domain" description="Retrovirus-related Pol polyprotein from transposon TNT 1-94-like beta-barrel" evidence="3">
    <location>
        <begin position="214"/>
        <end position="256"/>
    </location>
</feature>
<dbReference type="InterPro" id="IPR013103">
    <property type="entry name" value="RVT_2"/>
</dbReference>
<feature type="region of interest" description="Disordered" evidence="1">
    <location>
        <begin position="927"/>
        <end position="970"/>
    </location>
</feature>
<feature type="region of interest" description="Disordered" evidence="1">
    <location>
        <begin position="648"/>
        <end position="699"/>
    </location>
</feature>
<feature type="compositionally biased region" description="Basic and acidic residues" evidence="1">
    <location>
        <begin position="949"/>
        <end position="964"/>
    </location>
</feature>
<evidence type="ECO:0000313" key="4">
    <source>
        <dbReference type="EMBL" id="GEU57609.1"/>
    </source>
</evidence>
<sequence length="1130" mass="127021">MVVMMTTMWWGGRSGGGGGVYSEWRRQRRRCGCGDVGVVPVVMMLMVRWHGGCGGGGDDRGMRRGGGRRLAGEAPAAAKREKGRLGIKGKEIVDNVVQKLSANTIVPGMFKLDLEPLAPKSQLNANSKPLYATCKKSMFDDVHDLCILDFVKNVNSSAKSTKQHKKQNIWKPTGHVFTEVGFKWKTTGKTFTIVGNSCPLTKITSANVVQIVLWYLDSGCSKHMTGNRSQLMNFISKFLGTVRFGNDHIARIIGSGPGLQCMTPATSISGLIPNAVSQQPFPVAAAPRAVDLADSPVSMSINQDAPSASIPSKKEQKHSPSISQDKVFLIKLKWIYKVKIDEFGGVLKNKAKLVAQGFRQEEGIDFEESFAPVARIETIRIFIANVAHKNMTIFQKDVKTTFLNGELKEEVENGIVELYFVRTEYQLDDIFTKPLPRERFNFLIEKLGMRSMSPETLKCLTEEEDENMNPIATQQAALDNALVPSEKRLKIEDNTIKMIGKQMVTTSSWIRKSAELTLKYSVRFFRINPYTPRDDTLLGTLKFISKPEDYQKYGALISDGMINQDIKDSKAYKTYLYYATGKVSPKKARKFKKPVSPKLKTVLASPKEPNQKVSKKKAPAKTDRGKGIELLSDVALLEDAQLKETLRKSKQETHKLQASSSSEGADFESEGDCEDESNDVHEEDGNDDDSGNDDDEEDDDVAKELYGDLNITQGLKDTDMSNVEQGGEDQQNAFHESGFVQKEEDVHVTLKTIHDKTEDINSLMNTSTVPPPPPPVNPSSHPTIIPQQQTSDFTTTTYPTMTLPEIPNFASLFWFDERVFALETKVSNFNQTSQFAKAISLIPGIFNNYLASKLKEEVNVAASYAVATSLSEFKLKKILIDKIKRNESINISDIQRNLYNALVESYNTDKDILSTYGNVVTLKRERDDQDKDEDTFAGSDRGTKRKKSSKDDKPSKGSKSKESNKPLPLIEDQGRQVVPVDYFINNDLEYLKGGSSSSKYVTSTTRTKATKIITVTSVKVMRWYEYGYLKEIVVRRDDNVLHEFTEGDFPRLNLRDIEDMLLLLVQKKLSNLDMDDRTVLHDIASSLEMDYLSKRHWSNLEKKRSRIMIKSIDKLLFERRLMRRLEKFVG</sequence>
<proteinExistence type="predicted"/>
<reference evidence="4" key="1">
    <citation type="journal article" date="2019" name="Sci. Rep.">
        <title>Draft genome of Tanacetum cinerariifolium, the natural source of mosquito coil.</title>
        <authorList>
            <person name="Yamashiro T."/>
            <person name="Shiraishi A."/>
            <person name="Satake H."/>
            <person name="Nakayama K."/>
        </authorList>
    </citation>
    <scope>NUCLEOTIDE SEQUENCE</scope>
</reference>
<dbReference type="Pfam" id="PF22936">
    <property type="entry name" value="Pol_BBD"/>
    <property type="match status" value="1"/>
</dbReference>
<evidence type="ECO:0000259" key="2">
    <source>
        <dbReference type="Pfam" id="PF07727"/>
    </source>
</evidence>
<comment type="caution">
    <text evidence="4">The sequence shown here is derived from an EMBL/GenBank/DDBJ whole genome shotgun (WGS) entry which is preliminary data.</text>
</comment>
<evidence type="ECO:0000256" key="1">
    <source>
        <dbReference type="SAM" id="MobiDB-lite"/>
    </source>
</evidence>
<dbReference type="AlphaFoldDB" id="A0A6L2L8Y3"/>
<accession>A0A6L2L8Y3</accession>
<feature type="compositionally biased region" description="Acidic residues" evidence="1">
    <location>
        <begin position="665"/>
        <end position="699"/>
    </location>
</feature>
<dbReference type="InterPro" id="IPR054722">
    <property type="entry name" value="PolX-like_BBD"/>
</dbReference>